<keyword evidence="1" id="KW-0812">Transmembrane</keyword>
<evidence type="ECO:0000256" key="1">
    <source>
        <dbReference type="SAM" id="Phobius"/>
    </source>
</evidence>
<dbReference type="RefSeq" id="WP_310797952.1">
    <property type="nucleotide sequence ID" value="NZ_CP123872.1"/>
</dbReference>
<protein>
    <submittedName>
        <fullName evidence="2">Uncharacterized protein</fullName>
    </submittedName>
</protein>
<feature type="transmembrane region" description="Helical" evidence="1">
    <location>
        <begin position="157"/>
        <end position="178"/>
    </location>
</feature>
<feature type="transmembrane region" description="Helical" evidence="1">
    <location>
        <begin position="45"/>
        <end position="67"/>
    </location>
</feature>
<dbReference type="EMBL" id="CP123872">
    <property type="protein sequence ID" value="WND02117.1"/>
    <property type="molecule type" value="Genomic_DNA"/>
</dbReference>
<sequence length="204" mass="23545">MNSENMPDLNGLKDLWQADTGQKGVEQDVAEFVSRARKTVFRLRLLFMFDIISSLIAMGVLGFVLTISTTVPFLLLFAVGQIFCLVYLWYAISTRRGLLSFSDVSSVDLIALEMKRAQRLIHYINFNFWMVIPMTLITFLALWGLADMKQSWSHEDVLFAIYVYGGLYLSLLPLAVWAERVKRKQYIKINEYSMLIKAIEDNTY</sequence>
<evidence type="ECO:0000313" key="2">
    <source>
        <dbReference type="EMBL" id="WND02117.1"/>
    </source>
</evidence>
<dbReference type="AlphaFoldDB" id="A0AA52EB67"/>
<gene>
    <name evidence="2" type="ORF">QGN29_11210</name>
</gene>
<reference evidence="2" key="1">
    <citation type="submission" date="2023-04" db="EMBL/GenBank/DDBJ databases">
        <title>Complete genome sequence of Temperatibacter marinus.</title>
        <authorList>
            <person name="Rong J.-C."/>
            <person name="Yi M.-L."/>
            <person name="Zhao Q."/>
        </authorList>
    </citation>
    <scope>NUCLEOTIDE SEQUENCE</scope>
    <source>
        <strain evidence="2">NBRC 110045</strain>
    </source>
</reference>
<evidence type="ECO:0000313" key="3">
    <source>
        <dbReference type="Proteomes" id="UP001268683"/>
    </source>
</evidence>
<keyword evidence="3" id="KW-1185">Reference proteome</keyword>
<dbReference type="Proteomes" id="UP001268683">
    <property type="component" value="Chromosome"/>
</dbReference>
<accession>A0AA52EB67</accession>
<name>A0AA52EB67_9PROT</name>
<keyword evidence="1" id="KW-1133">Transmembrane helix</keyword>
<dbReference type="KEGG" id="tmk:QGN29_11210"/>
<proteinExistence type="predicted"/>
<keyword evidence="1" id="KW-0472">Membrane</keyword>
<organism evidence="2 3">
    <name type="scientific">Temperatibacter marinus</name>
    <dbReference type="NCBI Taxonomy" id="1456591"/>
    <lineage>
        <taxon>Bacteria</taxon>
        <taxon>Pseudomonadati</taxon>
        <taxon>Pseudomonadota</taxon>
        <taxon>Alphaproteobacteria</taxon>
        <taxon>Kordiimonadales</taxon>
        <taxon>Temperatibacteraceae</taxon>
        <taxon>Temperatibacter</taxon>
    </lineage>
</organism>
<feature type="transmembrane region" description="Helical" evidence="1">
    <location>
        <begin position="73"/>
        <end position="92"/>
    </location>
</feature>
<feature type="transmembrane region" description="Helical" evidence="1">
    <location>
        <begin position="124"/>
        <end position="145"/>
    </location>
</feature>